<comment type="similarity">
    <text evidence="1">Belongs to the CSN7/EIF3M family. CSN7 subfamily.</text>
</comment>
<evidence type="ECO:0000256" key="2">
    <source>
        <dbReference type="ARBA" id="ARBA00022790"/>
    </source>
</evidence>
<evidence type="ECO:0000256" key="3">
    <source>
        <dbReference type="SAM" id="MobiDB-lite"/>
    </source>
</evidence>
<sequence length="278" mass="31414">MDIEEKQAEHIEYFVKQASSLSGAALANVVVEATSHPFLFAFSEILAVSNVLELEGTENSIFLDLLRMFSYGTWSEYKSDASRLPQLVPDQLLKLKQLTVLTLAETNKVLPYDMLMHELDVSNVRELEDFLINDCMYVGILRGKLDQLQRCFEVQFAAGRDLRPSQLGSMIQVLANWLTTSDDLLVSIQEKIKWADSMAEMDKKHKKEMDERVEDAKKTLSLKVNVTNCEQAADNDFGGHEEIFSLHGGVMDHDQDRIRPKSGDDIPEVEEIELKGGS</sequence>
<dbReference type="AlphaFoldDB" id="A0ABD3C4M0"/>
<comment type="caution">
    <text evidence="5">The sequence shown here is derived from an EMBL/GenBank/DDBJ whole genome shotgun (WGS) entry which is preliminary data.</text>
</comment>
<dbReference type="PROSITE" id="PS50250">
    <property type="entry name" value="PCI"/>
    <property type="match status" value="1"/>
</dbReference>
<feature type="compositionally biased region" description="Basic and acidic residues" evidence="3">
    <location>
        <begin position="252"/>
        <end position="264"/>
    </location>
</feature>
<evidence type="ECO:0000313" key="6">
    <source>
        <dbReference type="Proteomes" id="UP001632038"/>
    </source>
</evidence>
<name>A0ABD3C4M0_9LAMI</name>
<protein>
    <submittedName>
        <fullName evidence="5">COP9 signalosome complex subunit 7</fullName>
    </submittedName>
</protein>
<dbReference type="InterPro" id="IPR045237">
    <property type="entry name" value="COPS7/eIF3m"/>
</dbReference>
<organism evidence="5 6">
    <name type="scientific">Castilleja foliolosa</name>
    <dbReference type="NCBI Taxonomy" id="1961234"/>
    <lineage>
        <taxon>Eukaryota</taxon>
        <taxon>Viridiplantae</taxon>
        <taxon>Streptophyta</taxon>
        <taxon>Embryophyta</taxon>
        <taxon>Tracheophyta</taxon>
        <taxon>Spermatophyta</taxon>
        <taxon>Magnoliopsida</taxon>
        <taxon>eudicotyledons</taxon>
        <taxon>Gunneridae</taxon>
        <taxon>Pentapetalae</taxon>
        <taxon>asterids</taxon>
        <taxon>lamiids</taxon>
        <taxon>Lamiales</taxon>
        <taxon>Orobanchaceae</taxon>
        <taxon>Pedicularideae</taxon>
        <taxon>Castillejinae</taxon>
        <taxon>Castilleja</taxon>
    </lineage>
</organism>
<evidence type="ECO:0000259" key="4">
    <source>
        <dbReference type="PROSITE" id="PS50250"/>
    </source>
</evidence>
<dbReference type="InterPro" id="IPR000717">
    <property type="entry name" value="PCI_dom"/>
</dbReference>
<accession>A0ABD3C4M0</accession>
<dbReference type="SMART" id="SM00088">
    <property type="entry name" value="PINT"/>
    <property type="match status" value="1"/>
</dbReference>
<feature type="region of interest" description="Disordered" evidence="3">
    <location>
        <begin position="252"/>
        <end position="278"/>
    </location>
</feature>
<evidence type="ECO:0000256" key="1">
    <source>
        <dbReference type="ARBA" id="ARBA00008482"/>
    </source>
</evidence>
<keyword evidence="2" id="KW-0736">Signalosome</keyword>
<dbReference type="GO" id="GO:0008180">
    <property type="term" value="C:COP9 signalosome"/>
    <property type="evidence" value="ECO:0007669"/>
    <property type="project" value="UniProtKB-KW"/>
</dbReference>
<gene>
    <name evidence="5" type="primary">CSN7_2</name>
    <name evidence="5" type="ORF">CASFOL_031192</name>
</gene>
<reference evidence="6" key="1">
    <citation type="journal article" date="2024" name="IScience">
        <title>Strigolactones Initiate the Formation of Haustorium-like Structures in Castilleja.</title>
        <authorList>
            <person name="Buerger M."/>
            <person name="Peterson D."/>
            <person name="Chory J."/>
        </authorList>
    </citation>
    <scope>NUCLEOTIDE SEQUENCE [LARGE SCALE GENOMIC DNA]</scope>
</reference>
<proteinExistence type="inferred from homology"/>
<dbReference type="Proteomes" id="UP001632038">
    <property type="component" value="Unassembled WGS sequence"/>
</dbReference>
<feature type="domain" description="PCI" evidence="4">
    <location>
        <begin position="1"/>
        <end position="159"/>
    </location>
</feature>
<dbReference type="Pfam" id="PF01399">
    <property type="entry name" value="PCI"/>
    <property type="match status" value="1"/>
</dbReference>
<dbReference type="PANTHER" id="PTHR15350">
    <property type="entry name" value="COP9 SIGNALOSOME COMPLEX SUBUNIT 7/DENDRITIC CELL PROTEIN GA17"/>
    <property type="match status" value="1"/>
</dbReference>
<dbReference type="Pfam" id="PF22061">
    <property type="entry name" value="CSN7_HB_subdom"/>
    <property type="match status" value="1"/>
</dbReference>
<dbReference type="PANTHER" id="PTHR15350:SF5">
    <property type="entry name" value="COP9 SIGNALOSOME COMPLEX SUBUNIT 7"/>
    <property type="match status" value="1"/>
</dbReference>
<dbReference type="EMBL" id="JAVIJP010000053">
    <property type="protein sequence ID" value="KAL3624524.1"/>
    <property type="molecule type" value="Genomic_DNA"/>
</dbReference>
<evidence type="ECO:0000313" key="5">
    <source>
        <dbReference type="EMBL" id="KAL3624524.1"/>
    </source>
</evidence>
<keyword evidence="6" id="KW-1185">Reference proteome</keyword>